<dbReference type="AlphaFoldDB" id="A0A8J6NKI0"/>
<dbReference type="InterPro" id="IPR004438">
    <property type="entry name" value="Peptidase_M3B"/>
</dbReference>
<protein>
    <recommendedName>
        <fullName evidence="6">Oligopeptidase F</fullName>
        <ecNumber evidence="6">3.4.24.-</ecNumber>
    </recommendedName>
</protein>
<keyword evidence="5 6" id="KW-0482">Metalloprotease</keyword>
<dbReference type="EMBL" id="JACNJN010000172">
    <property type="protein sequence ID" value="MBC8336560.1"/>
    <property type="molecule type" value="Genomic_DNA"/>
</dbReference>
<dbReference type="InterPro" id="IPR042088">
    <property type="entry name" value="OligoPept_F_C"/>
</dbReference>
<name>A0A8J6NKI0_9CHLR</name>
<dbReference type="Gene3D" id="1.10.1370.20">
    <property type="entry name" value="Oligoendopeptidase f, C-terminal domain"/>
    <property type="match status" value="1"/>
</dbReference>
<evidence type="ECO:0000256" key="2">
    <source>
        <dbReference type="ARBA" id="ARBA00022723"/>
    </source>
</evidence>
<dbReference type="Pfam" id="PF01432">
    <property type="entry name" value="Peptidase_M3"/>
    <property type="match status" value="1"/>
</dbReference>
<dbReference type="Gene3D" id="1.10.287.830">
    <property type="entry name" value="putative peptidase helix hairpin domain like"/>
    <property type="match status" value="1"/>
</dbReference>
<feature type="domain" description="Oligopeptidase F N-terminal" evidence="8">
    <location>
        <begin position="114"/>
        <end position="183"/>
    </location>
</feature>
<dbReference type="PANTHER" id="PTHR11804:SF77">
    <property type="entry name" value="OLIGOENDOPEPTIDASE F"/>
    <property type="match status" value="1"/>
</dbReference>
<evidence type="ECO:0000313" key="9">
    <source>
        <dbReference type="EMBL" id="MBC8336560.1"/>
    </source>
</evidence>
<keyword evidence="3 6" id="KW-0378">Hydrolase</keyword>
<comment type="similarity">
    <text evidence="6">Belongs to the peptidase M3B family.</text>
</comment>
<gene>
    <name evidence="9" type="primary">pepF</name>
    <name evidence="9" type="ORF">H8E29_14960</name>
</gene>
<comment type="cofactor">
    <cofactor evidence="6">
        <name>Zn(2+)</name>
        <dbReference type="ChEBI" id="CHEBI:29105"/>
    </cofactor>
    <text evidence="6">Binds 1 zinc ion.</text>
</comment>
<dbReference type="EC" id="3.4.24.-" evidence="6"/>
<dbReference type="Pfam" id="PF08439">
    <property type="entry name" value="Peptidase_M3_N"/>
    <property type="match status" value="1"/>
</dbReference>
<evidence type="ECO:0000256" key="1">
    <source>
        <dbReference type="ARBA" id="ARBA00022670"/>
    </source>
</evidence>
<evidence type="ECO:0000256" key="6">
    <source>
        <dbReference type="RuleBase" id="RU368091"/>
    </source>
</evidence>
<dbReference type="PANTHER" id="PTHR11804">
    <property type="entry name" value="PROTEASE M3 THIMET OLIGOPEPTIDASE-RELATED"/>
    <property type="match status" value="1"/>
</dbReference>
<dbReference type="Gene3D" id="1.20.140.70">
    <property type="entry name" value="Oligopeptidase f, N-terminal domain"/>
    <property type="match status" value="1"/>
</dbReference>
<dbReference type="Proteomes" id="UP000614469">
    <property type="component" value="Unassembled WGS sequence"/>
</dbReference>
<evidence type="ECO:0000256" key="3">
    <source>
        <dbReference type="ARBA" id="ARBA00022801"/>
    </source>
</evidence>
<keyword evidence="1 6" id="KW-0645">Protease</keyword>
<dbReference type="SUPFAM" id="SSF55486">
    <property type="entry name" value="Metalloproteases ('zincins'), catalytic domain"/>
    <property type="match status" value="1"/>
</dbReference>
<dbReference type="InterPro" id="IPR001567">
    <property type="entry name" value="Pept_M3A_M3B_dom"/>
</dbReference>
<evidence type="ECO:0000256" key="5">
    <source>
        <dbReference type="ARBA" id="ARBA00023049"/>
    </source>
</evidence>
<evidence type="ECO:0000256" key="4">
    <source>
        <dbReference type="ARBA" id="ARBA00022833"/>
    </source>
</evidence>
<proteinExistence type="inferred from homology"/>
<dbReference type="GO" id="GO:0006518">
    <property type="term" value="P:peptide metabolic process"/>
    <property type="evidence" value="ECO:0007669"/>
    <property type="project" value="TreeGrafter"/>
</dbReference>
<dbReference type="NCBIfam" id="TIGR00181">
    <property type="entry name" value="pepF"/>
    <property type="match status" value="1"/>
</dbReference>
<dbReference type="GO" id="GO:0046872">
    <property type="term" value="F:metal ion binding"/>
    <property type="evidence" value="ECO:0007669"/>
    <property type="project" value="UniProtKB-UniRule"/>
</dbReference>
<accession>A0A8J6NKI0</accession>
<evidence type="ECO:0000259" key="7">
    <source>
        <dbReference type="Pfam" id="PF01432"/>
    </source>
</evidence>
<dbReference type="GO" id="GO:0004222">
    <property type="term" value="F:metalloendopeptidase activity"/>
    <property type="evidence" value="ECO:0007669"/>
    <property type="project" value="UniProtKB-UniRule"/>
</dbReference>
<dbReference type="InterPro" id="IPR013647">
    <property type="entry name" value="OligopepF_N_dom"/>
</dbReference>
<comment type="caution">
    <text evidence="9">The sequence shown here is derived from an EMBL/GenBank/DDBJ whole genome shotgun (WGS) entry which is preliminary data.</text>
</comment>
<comment type="function">
    <text evidence="6">Has oligopeptidase activity and degrades a variety of small bioactive peptides.</text>
</comment>
<evidence type="ECO:0000259" key="8">
    <source>
        <dbReference type="Pfam" id="PF08439"/>
    </source>
</evidence>
<dbReference type="InterPro" id="IPR045090">
    <property type="entry name" value="Pept_M3A_M3B"/>
</dbReference>
<organism evidence="9 10">
    <name type="scientific">Candidatus Desulfolinea nitratireducens</name>
    <dbReference type="NCBI Taxonomy" id="2841698"/>
    <lineage>
        <taxon>Bacteria</taxon>
        <taxon>Bacillati</taxon>
        <taxon>Chloroflexota</taxon>
        <taxon>Anaerolineae</taxon>
        <taxon>Anaerolineales</taxon>
        <taxon>Anaerolineales incertae sedis</taxon>
        <taxon>Candidatus Desulfolinea</taxon>
    </lineage>
</organism>
<dbReference type="CDD" id="cd09608">
    <property type="entry name" value="M3B_PepF"/>
    <property type="match status" value="1"/>
</dbReference>
<keyword evidence="4 6" id="KW-0862">Zinc</keyword>
<feature type="domain" description="Peptidase M3A/M3B catalytic" evidence="7">
    <location>
        <begin position="207"/>
        <end position="585"/>
    </location>
</feature>
<reference evidence="9 10" key="1">
    <citation type="submission" date="2020-08" db="EMBL/GenBank/DDBJ databases">
        <title>Bridging the membrane lipid divide: bacteria of the FCB group superphylum have the potential to synthesize archaeal ether lipids.</title>
        <authorList>
            <person name="Villanueva L."/>
            <person name="Von Meijenfeldt F.A.B."/>
            <person name="Westbye A.B."/>
            <person name="Yadav S."/>
            <person name="Hopmans E.C."/>
            <person name="Dutilh B.E."/>
            <person name="Sinninghe Damste J.S."/>
        </authorList>
    </citation>
    <scope>NUCLEOTIDE SEQUENCE [LARGE SCALE GENOMIC DNA]</scope>
    <source>
        <strain evidence="9">NIOZ-UU36</strain>
    </source>
</reference>
<sequence>MSKIPARNEIDPKYTWNAESVFASPEAWSAEAEKIVADIPSVKAFQGKLASNAASLADAMEAVEKIIQRVEHLNMYAGFSYSVDTADQKAAAMADKAGGIHGQVIAAVSFVQPEMLEIGEQTLRQWLRDETRLTEYEHYVNNLFRNQAHVRSTEVEEILGMLADPFDGSSSTASMLTNADFHFPPAIDSHGKEHDLTQGTFYKIRANSDRVARQNTWNNYLDTYLAHKNTLATNLATSIKQNVFLMRARKHKSTLAASLFENDIKVEVFHNLIDVFKKNLPVWQRYFDIRRKALGVDELYPYDLWAPLTSSNPKLSYQQAVDWICDGLSPMGEDYVNTVRKGALEDRWVDVYPNQGKRNGAFSWGAPGTHPFIMMSFNDDMTGLSTLAHELGHSMHSYLAWQNQPLVYGEYSLFVAEVASNFHQALVRGYLLQNNPDKDLQIAIIEEAMSNFLRYFFIMPTLARFELETHERAEKGEPLTADTMMTLMADLFSEGYGETVKIDRERVGIIWATFGHLFSDYYVYQYATGISGAHALSRRVLDGVPNAVDDYTKFLKAGGSMYPLDALKMAGVDLASPSPVEETFAVMSDYIDRLEKLTA</sequence>
<keyword evidence="2 6" id="KW-0479">Metal-binding</keyword>
<dbReference type="GO" id="GO:0006508">
    <property type="term" value="P:proteolysis"/>
    <property type="evidence" value="ECO:0007669"/>
    <property type="project" value="UniProtKB-KW"/>
</dbReference>
<evidence type="ECO:0000313" key="10">
    <source>
        <dbReference type="Proteomes" id="UP000614469"/>
    </source>
</evidence>